<reference evidence="3 4" key="1">
    <citation type="submission" date="2019-07" db="EMBL/GenBank/DDBJ databases">
        <title>The draft genome sequence of Vibrio algivorus M1486.</title>
        <authorList>
            <person name="Meng X."/>
        </authorList>
    </citation>
    <scope>NUCLEOTIDE SEQUENCE [LARGE SCALE GENOMIC DNA]</scope>
    <source>
        <strain evidence="3 4">M1486</strain>
    </source>
</reference>
<feature type="signal peptide" evidence="2">
    <location>
        <begin position="1"/>
        <end position="36"/>
    </location>
</feature>
<dbReference type="OrthoDB" id="5880116at2"/>
<dbReference type="EMBL" id="VMKJ01000008">
    <property type="protein sequence ID" value="TVO37849.1"/>
    <property type="molecule type" value="Genomic_DNA"/>
</dbReference>
<evidence type="ECO:0000256" key="1">
    <source>
        <dbReference type="SAM" id="Coils"/>
    </source>
</evidence>
<comment type="caution">
    <text evidence="3">The sequence shown here is derived from an EMBL/GenBank/DDBJ whole genome shotgun (WGS) entry which is preliminary data.</text>
</comment>
<proteinExistence type="predicted"/>
<dbReference type="Proteomes" id="UP000319828">
    <property type="component" value="Unassembled WGS sequence"/>
</dbReference>
<dbReference type="InterPro" id="IPR016866">
    <property type="entry name" value="UCP028069"/>
</dbReference>
<dbReference type="Pfam" id="PF11932">
    <property type="entry name" value="DUF3450"/>
    <property type="match status" value="1"/>
</dbReference>
<dbReference type="AlphaFoldDB" id="A0A557PB26"/>
<name>A0A557PB26_9VIBR</name>
<evidence type="ECO:0000313" key="4">
    <source>
        <dbReference type="Proteomes" id="UP000319828"/>
    </source>
</evidence>
<accession>A0A557PB26</accession>
<feature type="chain" id="PRO_5022183493" evidence="2">
    <location>
        <begin position="37"/>
        <end position="283"/>
    </location>
</feature>
<sequence length="283" mass="31951">MQFPSSITLPRYAQASTKLKGITLALLVISSFSAQADSLDNARSIERQTNQVAKNAQQKIDSNSDQSFQLQAEVERLQDQVDNLSLYQTHLKKLVESQEAEKVSIDDQLTNVEETRQGVVPLMYHMIDGLQSSLEQGVPVRLVSREKRLDELKTLMGRSDISDAEKYRRILEAYQIEMDYGSKLGIYEGQIKLNQDNDGQDDTRQVDLLYVGKVVLLARSKDSQHAWLWSQTKQQWREVPADQKSDINQAYALANKQQAPSLLRLPLSVTQAPASNSSIQEAK</sequence>
<evidence type="ECO:0000256" key="2">
    <source>
        <dbReference type="SAM" id="SignalP"/>
    </source>
</evidence>
<dbReference type="RefSeq" id="WP_144387782.1">
    <property type="nucleotide sequence ID" value="NZ_CANNCB010000014.1"/>
</dbReference>
<keyword evidence="1" id="KW-0175">Coiled coil</keyword>
<feature type="coiled-coil region" evidence="1">
    <location>
        <begin position="60"/>
        <end position="115"/>
    </location>
</feature>
<gene>
    <name evidence="3" type="ORF">FOF44_06170</name>
</gene>
<organism evidence="3 4">
    <name type="scientific">Vibrio algivorus</name>
    <dbReference type="NCBI Taxonomy" id="1667024"/>
    <lineage>
        <taxon>Bacteria</taxon>
        <taxon>Pseudomonadati</taxon>
        <taxon>Pseudomonadota</taxon>
        <taxon>Gammaproteobacteria</taxon>
        <taxon>Vibrionales</taxon>
        <taxon>Vibrionaceae</taxon>
        <taxon>Vibrio</taxon>
    </lineage>
</organism>
<dbReference type="PIRSF" id="PIRSF028069">
    <property type="entry name" value="UCP028069"/>
    <property type="match status" value="1"/>
</dbReference>
<protein>
    <submittedName>
        <fullName evidence="3">DUF3450 domain-containing protein</fullName>
    </submittedName>
</protein>
<keyword evidence="2" id="KW-0732">Signal</keyword>
<evidence type="ECO:0000313" key="3">
    <source>
        <dbReference type="EMBL" id="TVO37849.1"/>
    </source>
</evidence>